<gene>
    <name evidence="1" type="ORF">SBAD_LOCUS7730</name>
</gene>
<organism evidence="3">
    <name type="scientific">Soboliphyme baturini</name>
    <dbReference type="NCBI Taxonomy" id="241478"/>
    <lineage>
        <taxon>Eukaryota</taxon>
        <taxon>Metazoa</taxon>
        <taxon>Ecdysozoa</taxon>
        <taxon>Nematoda</taxon>
        <taxon>Enoplea</taxon>
        <taxon>Dorylaimia</taxon>
        <taxon>Dioctophymatida</taxon>
        <taxon>Dioctophymatoidea</taxon>
        <taxon>Soboliphymatidae</taxon>
        <taxon>Soboliphyme</taxon>
    </lineage>
</organism>
<dbReference type="Proteomes" id="UP000270296">
    <property type="component" value="Unassembled WGS sequence"/>
</dbReference>
<dbReference type="EMBL" id="UZAM01010886">
    <property type="protein sequence ID" value="VDP14072.1"/>
    <property type="molecule type" value="Genomic_DNA"/>
</dbReference>
<protein>
    <submittedName>
        <fullName evidence="1 3">Uncharacterized protein</fullName>
    </submittedName>
</protein>
<evidence type="ECO:0000313" key="1">
    <source>
        <dbReference type="EMBL" id="VDP14072.1"/>
    </source>
</evidence>
<evidence type="ECO:0000313" key="3">
    <source>
        <dbReference type="WBParaSite" id="SBAD_0000802201-mRNA-1"/>
    </source>
</evidence>
<evidence type="ECO:0000313" key="2">
    <source>
        <dbReference type="Proteomes" id="UP000270296"/>
    </source>
</evidence>
<sequence length="140" mass="15162">MRSYKSGAESNAGKRKLLTKKNSVGCVNPTDAPTKRKANDSCDWLILEVAKEVDTNTIDRSSIILEPLPLTSDGTGFNVRSTPTPLQYSVTFETVAAAAAAAAAAIHEYFIATNSVDVLRDYLPDQPSIPLLSIDRSIEY</sequence>
<dbReference type="WBParaSite" id="SBAD_0000802201-mRNA-1">
    <property type="protein sequence ID" value="SBAD_0000802201-mRNA-1"/>
    <property type="gene ID" value="SBAD_0000802201"/>
</dbReference>
<accession>A0A183IVT4</accession>
<dbReference type="AlphaFoldDB" id="A0A183IVT4"/>
<reference evidence="3" key="1">
    <citation type="submission" date="2016-06" db="UniProtKB">
        <authorList>
            <consortium name="WormBaseParasite"/>
        </authorList>
    </citation>
    <scope>IDENTIFICATION</scope>
</reference>
<keyword evidence="2" id="KW-1185">Reference proteome</keyword>
<name>A0A183IVT4_9BILA</name>
<reference evidence="1 2" key="2">
    <citation type="submission" date="2018-11" db="EMBL/GenBank/DDBJ databases">
        <authorList>
            <consortium name="Pathogen Informatics"/>
        </authorList>
    </citation>
    <scope>NUCLEOTIDE SEQUENCE [LARGE SCALE GENOMIC DNA]</scope>
</reference>
<proteinExistence type="predicted"/>